<dbReference type="Pfam" id="PF03765">
    <property type="entry name" value="CRAL_TRIO_N"/>
    <property type="match status" value="1"/>
</dbReference>
<dbReference type="GO" id="GO:0008289">
    <property type="term" value="F:lipid binding"/>
    <property type="evidence" value="ECO:0007669"/>
    <property type="project" value="UniProtKB-KW"/>
</dbReference>
<dbReference type="InterPro" id="IPR011074">
    <property type="entry name" value="CRAL/TRIO_N_dom"/>
</dbReference>
<keyword evidence="10" id="KW-0472">Membrane</keyword>
<keyword evidence="20" id="KW-1185">Reference proteome</keyword>
<comment type="similarity">
    <text evidence="3">Belongs to the patellin family.</text>
</comment>
<feature type="domain" description="GOLD" evidence="18">
    <location>
        <begin position="774"/>
        <end position="882"/>
    </location>
</feature>
<dbReference type="PROSITE" id="PS50191">
    <property type="entry name" value="CRAL_TRIO"/>
    <property type="match status" value="1"/>
</dbReference>
<evidence type="ECO:0000256" key="12">
    <source>
        <dbReference type="ARBA" id="ARBA00023306"/>
    </source>
</evidence>
<organism evidence="19">
    <name type="scientific">Salvia splendens</name>
    <name type="common">Scarlet sage</name>
    <dbReference type="NCBI Taxonomy" id="180675"/>
    <lineage>
        <taxon>Eukaryota</taxon>
        <taxon>Viridiplantae</taxon>
        <taxon>Streptophyta</taxon>
        <taxon>Embryophyta</taxon>
        <taxon>Tracheophyta</taxon>
        <taxon>Spermatophyta</taxon>
        <taxon>Magnoliopsida</taxon>
        <taxon>eudicotyledons</taxon>
        <taxon>Gunneridae</taxon>
        <taxon>Pentapetalae</taxon>
        <taxon>asterids</taxon>
        <taxon>lamiids</taxon>
        <taxon>Lamiales</taxon>
        <taxon>Lamiaceae</taxon>
        <taxon>Nepetoideae</taxon>
        <taxon>Mentheae</taxon>
        <taxon>Salviinae</taxon>
        <taxon>Salvia</taxon>
        <taxon>Salvia subgen. Calosphace</taxon>
        <taxon>core Calosphace</taxon>
    </lineage>
</organism>
<dbReference type="InterPro" id="IPR036865">
    <property type="entry name" value="CRAL-TRIO_dom_sf"/>
</dbReference>
<dbReference type="SUPFAM" id="SSF51126">
    <property type="entry name" value="Pectin lyase-like"/>
    <property type="match status" value="1"/>
</dbReference>
<evidence type="ECO:0000256" key="11">
    <source>
        <dbReference type="ARBA" id="ARBA00023295"/>
    </source>
</evidence>
<dbReference type="InterPro" id="IPR036598">
    <property type="entry name" value="GOLD_dom_sf"/>
</dbReference>
<dbReference type="PANTHER" id="PTHR45932">
    <property type="entry name" value="PATELLIN-1"/>
    <property type="match status" value="1"/>
</dbReference>
<dbReference type="GO" id="GO:0004650">
    <property type="term" value="F:polygalacturonase activity"/>
    <property type="evidence" value="ECO:0007669"/>
    <property type="project" value="InterPro"/>
</dbReference>
<feature type="region of interest" description="Disordered" evidence="15">
    <location>
        <begin position="382"/>
        <end position="448"/>
    </location>
</feature>
<dbReference type="PROSITE" id="PS00502">
    <property type="entry name" value="POLYGALACTURONASE"/>
    <property type="match status" value="1"/>
</dbReference>
<evidence type="ECO:0000256" key="4">
    <source>
        <dbReference type="ARBA" id="ARBA00008834"/>
    </source>
</evidence>
<evidence type="ECO:0000259" key="17">
    <source>
        <dbReference type="PROSITE" id="PS50191"/>
    </source>
</evidence>
<keyword evidence="5" id="KW-0813">Transport</keyword>
<dbReference type="SUPFAM" id="SSF46938">
    <property type="entry name" value="CRAL/TRIO N-terminal domain"/>
    <property type="match status" value="1"/>
</dbReference>
<feature type="compositionally biased region" description="Basic and acidic residues" evidence="15">
    <location>
        <begin position="428"/>
        <end position="437"/>
    </location>
</feature>
<protein>
    <submittedName>
        <fullName evidence="19">Uncharacterized protein</fullName>
    </submittedName>
</protein>
<evidence type="ECO:0000256" key="5">
    <source>
        <dbReference type="ARBA" id="ARBA00022448"/>
    </source>
</evidence>
<dbReference type="EMBL" id="PNBA02000012">
    <property type="protein sequence ID" value="KAG6406944.1"/>
    <property type="molecule type" value="Genomic_DNA"/>
</dbReference>
<evidence type="ECO:0000256" key="1">
    <source>
        <dbReference type="ARBA" id="ARBA00004370"/>
    </source>
</evidence>
<dbReference type="Pfam" id="PF00295">
    <property type="entry name" value="Glyco_hydro_28"/>
    <property type="match status" value="1"/>
</dbReference>
<dbReference type="GO" id="GO:0016020">
    <property type="term" value="C:membrane"/>
    <property type="evidence" value="ECO:0007669"/>
    <property type="project" value="UniProtKB-SubCell"/>
</dbReference>
<dbReference type="SUPFAM" id="SSF52087">
    <property type="entry name" value="CRAL/TRIO domain"/>
    <property type="match status" value="1"/>
</dbReference>
<evidence type="ECO:0000256" key="14">
    <source>
        <dbReference type="RuleBase" id="RU361169"/>
    </source>
</evidence>
<dbReference type="InterPro" id="IPR011050">
    <property type="entry name" value="Pectin_lyase_fold/virulence"/>
</dbReference>
<evidence type="ECO:0000256" key="16">
    <source>
        <dbReference type="SAM" id="SignalP"/>
    </source>
</evidence>
<accession>A0A8X8X6B3</accession>
<keyword evidence="7" id="KW-0132">Cell division</keyword>
<evidence type="ECO:0000256" key="8">
    <source>
        <dbReference type="ARBA" id="ARBA00022801"/>
    </source>
</evidence>
<dbReference type="GO" id="GO:0005975">
    <property type="term" value="P:carbohydrate metabolic process"/>
    <property type="evidence" value="ECO:0007669"/>
    <property type="project" value="InterPro"/>
</dbReference>
<feature type="chain" id="PRO_5036495116" evidence="16">
    <location>
        <begin position="22"/>
        <end position="889"/>
    </location>
</feature>
<keyword evidence="6" id="KW-0963">Cytoplasm</keyword>
<dbReference type="InterPro" id="IPR001251">
    <property type="entry name" value="CRAL-TRIO_dom"/>
</dbReference>
<comment type="similarity">
    <text evidence="4 14">Belongs to the glycosyl hydrolase 28 family.</text>
</comment>
<sequence>MTKLLMFLSFLVLLLVPLSSAGQDLSDTFEIFAKLHDTDMGDEEGQDDSLEVIDLPSWHSHHSNKNLINVEGFGAVGDGAADDTQAFTDAWKQACSTPKSVFLVPEGHRYLVNAKRFRGPCVDKIVIQIDGTIVAPDDPNSWDPKNPRTWLVFNNLTKPCKSAPTALTIDSSSAVRVKGITVQNGQQMNFVIGRSDSVRVIDVKVSAPEDSPNTDGIHITESTNVVLPNCKIGTYDCISIVNASSNIKMKNIFCGPGHGISIGSLGKDNTTGIVESVVVDKAFLRGTTNGLRIKTWQGGSGYVRAVRYQDVRMEDVTNPIIIDQFYCDSPKSFQNQTSAVNITQIMYRNITGTSTSQKAMKFACSDTIPCTHIILNNINLQRSDGTSRPTAIPQPELGQKVQIAESDSTSHIAMAESEPPPPPAAHYPPEHSEKPPPLEDPSASSAAEDNKGEILKETVTIIQKESPLETTLSQPLSAALALPQATEKGKVPESLVSFKEESNKISDLSLDERRALDEFKLLVQESLKRRVFLEGLASDSEKSSEEVSIWGVPLLRDERSDVVLLKFLRARDFDVRDAYVMLSNTIKWRRDFRVDQLLKEDLGDDLEKVVYMHGHDKEGHPVCYNVYGEFQNEELYMKIFADEEKRWRFLRWRIQFLEASIRKLDFSPGGINTIFQVSDLKNSPGLGKTELRIATKQALQILQDNYPEFVAKQVFINVPWWYLAFYRMISPFLTQRTKSKFIFAGQTRTAPTLFKYILPEQMPTQYGGLSVDLCECNPEFSMDDPVTEITVKPATKQIVEIIVHEKCSLVWEIRVVGWEVSYSAEFVPQRGYTVLIQKSTKMAANDVPVVHDNFNVSELGKILLTIDNPTSKKKKLLYRFKVAPYVHQS</sequence>
<dbReference type="InterPro" id="IPR036273">
    <property type="entry name" value="CRAL/TRIO_N_dom_sf"/>
</dbReference>
<dbReference type="InterPro" id="IPR000743">
    <property type="entry name" value="Glyco_hydro_28"/>
</dbReference>
<dbReference type="SUPFAM" id="SSF101576">
    <property type="entry name" value="Supernatant protein factor (SPF), C-terminal domain"/>
    <property type="match status" value="1"/>
</dbReference>
<dbReference type="SMART" id="SM01100">
    <property type="entry name" value="CRAL_TRIO_N"/>
    <property type="match status" value="1"/>
</dbReference>
<dbReference type="PANTHER" id="PTHR45932:SF6">
    <property type="entry name" value="PATELLIN-3"/>
    <property type="match status" value="1"/>
</dbReference>
<dbReference type="InterPro" id="IPR009038">
    <property type="entry name" value="GOLD_dom"/>
</dbReference>
<comment type="caution">
    <text evidence="19">The sequence shown here is derived from an EMBL/GenBank/DDBJ whole genome shotgun (WGS) entry which is preliminary data.</text>
</comment>
<feature type="signal peptide" evidence="16">
    <location>
        <begin position="1"/>
        <end position="21"/>
    </location>
</feature>
<dbReference type="CDD" id="cd00170">
    <property type="entry name" value="SEC14"/>
    <property type="match status" value="1"/>
</dbReference>
<dbReference type="PROSITE" id="PS50866">
    <property type="entry name" value="GOLD"/>
    <property type="match status" value="1"/>
</dbReference>
<evidence type="ECO:0000313" key="20">
    <source>
        <dbReference type="Proteomes" id="UP000298416"/>
    </source>
</evidence>
<evidence type="ECO:0000256" key="2">
    <source>
        <dbReference type="ARBA" id="ARBA00004496"/>
    </source>
</evidence>
<evidence type="ECO:0000256" key="15">
    <source>
        <dbReference type="SAM" id="MobiDB-lite"/>
    </source>
</evidence>
<feature type="domain" description="CRAL-TRIO" evidence="17">
    <location>
        <begin position="599"/>
        <end position="774"/>
    </location>
</feature>
<evidence type="ECO:0000256" key="3">
    <source>
        <dbReference type="ARBA" id="ARBA00007155"/>
    </source>
</evidence>
<reference evidence="19" key="1">
    <citation type="submission" date="2018-01" db="EMBL/GenBank/DDBJ databases">
        <authorList>
            <person name="Mao J.F."/>
        </authorList>
    </citation>
    <scope>NUCLEOTIDE SEQUENCE</scope>
    <source>
        <strain evidence="19">Huo1</strain>
        <tissue evidence="19">Leaf</tissue>
    </source>
</reference>
<feature type="active site" evidence="13">
    <location>
        <position position="258"/>
    </location>
</feature>
<reference evidence="19" key="2">
    <citation type="submission" date="2020-08" db="EMBL/GenBank/DDBJ databases">
        <title>Plant Genome Project.</title>
        <authorList>
            <person name="Zhang R.-G."/>
        </authorList>
    </citation>
    <scope>NUCLEOTIDE SEQUENCE</scope>
    <source>
        <strain evidence="19">Huo1</strain>
        <tissue evidence="19">Leaf</tissue>
    </source>
</reference>
<gene>
    <name evidence="19" type="ORF">SASPL_134561</name>
</gene>
<keyword evidence="8 14" id="KW-0378">Hydrolase</keyword>
<comment type="subcellular location">
    <subcellularLocation>
        <location evidence="2">Cytoplasm</location>
    </subcellularLocation>
    <subcellularLocation>
        <location evidence="1">Membrane</location>
    </subcellularLocation>
</comment>
<evidence type="ECO:0000256" key="7">
    <source>
        <dbReference type="ARBA" id="ARBA00022618"/>
    </source>
</evidence>
<dbReference type="PRINTS" id="PR00180">
    <property type="entry name" value="CRETINALDHBP"/>
</dbReference>
<dbReference type="SMART" id="SM00516">
    <property type="entry name" value="SEC14"/>
    <property type="match status" value="1"/>
</dbReference>
<evidence type="ECO:0000256" key="9">
    <source>
        <dbReference type="ARBA" id="ARBA00023121"/>
    </source>
</evidence>
<dbReference type="InterPro" id="IPR044834">
    <property type="entry name" value="PATL"/>
</dbReference>
<evidence type="ECO:0000256" key="13">
    <source>
        <dbReference type="PROSITE-ProRule" id="PRU10052"/>
    </source>
</evidence>
<dbReference type="GO" id="GO:0005737">
    <property type="term" value="C:cytoplasm"/>
    <property type="evidence" value="ECO:0007669"/>
    <property type="project" value="UniProtKB-SubCell"/>
</dbReference>
<proteinExistence type="inferred from homology"/>
<keyword evidence="12" id="KW-0131">Cell cycle</keyword>
<dbReference type="Gene3D" id="2.160.20.10">
    <property type="entry name" value="Single-stranded right-handed beta-helix, Pectin lyase-like"/>
    <property type="match status" value="1"/>
</dbReference>
<dbReference type="Proteomes" id="UP000298416">
    <property type="component" value="Unassembled WGS sequence"/>
</dbReference>
<dbReference type="Pfam" id="PF25099">
    <property type="entry name" value="GOLD_PATL1_C"/>
    <property type="match status" value="1"/>
</dbReference>
<keyword evidence="9" id="KW-0446">Lipid-binding</keyword>
<name>A0A8X8X6B3_SALSN</name>
<dbReference type="InterPro" id="IPR012334">
    <property type="entry name" value="Pectin_lyas_fold"/>
</dbReference>
<keyword evidence="11 14" id="KW-0326">Glycosidase</keyword>
<dbReference type="Gene3D" id="3.40.525.10">
    <property type="entry name" value="CRAL-TRIO lipid binding domain"/>
    <property type="match status" value="1"/>
</dbReference>
<dbReference type="InterPro" id="IPR056794">
    <property type="entry name" value="PATL1-6_C_GOLD"/>
</dbReference>
<evidence type="ECO:0000259" key="18">
    <source>
        <dbReference type="PROSITE" id="PS50866"/>
    </source>
</evidence>
<dbReference type="GO" id="GO:0051301">
    <property type="term" value="P:cell division"/>
    <property type="evidence" value="ECO:0007669"/>
    <property type="project" value="UniProtKB-KW"/>
</dbReference>
<dbReference type="AlphaFoldDB" id="A0A8X8X6B3"/>
<evidence type="ECO:0000256" key="10">
    <source>
        <dbReference type="ARBA" id="ARBA00023136"/>
    </source>
</evidence>
<dbReference type="Pfam" id="PF00650">
    <property type="entry name" value="CRAL_TRIO"/>
    <property type="match status" value="1"/>
</dbReference>
<keyword evidence="16" id="KW-0732">Signal</keyword>
<evidence type="ECO:0000256" key="6">
    <source>
        <dbReference type="ARBA" id="ARBA00022490"/>
    </source>
</evidence>
<evidence type="ECO:0000313" key="19">
    <source>
        <dbReference type="EMBL" id="KAG6406944.1"/>
    </source>
</evidence>